<sequence length="81" mass="8867">MASQDAVDVTMSFFSLGWKRSLLGLKCDPVFPGLLANKYNGNASKGNGMVNLNFRVIKSRLLNSLSGSGCQDSSFSTWPWF</sequence>
<accession>A0A0A9ESZ0</accession>
<reference evidence="1" key="1">
    <citation type="submission" date="2014-09" db="EMBL/GenBank/DDBJ databases">
        <authorList>
            <person name="Magalhaes I.L.F."/>
            <person name="Oliveira U."/>
            <person name="Santos F.R."/>
            <person name="Vidigal T.H.D.A."/>
            <person name="Brescovit A.D."/>
            <person name="Santos A.J."/>
        </authorList>
    </citation>
    <scope>NUCLEOTIDE SEQUENCE</scope>
    <source>
        <tissue evidence="1">Shoot tissue taken approximately 20 cm above the soil surface</tissue>
    </source>
</reference>
<name>A0A0A9ESZ0_ARUDO</name>
<evidence type="ECO:0000313" key="1">
    <source>
        <dbReference type="EMBL" id="JAE03217.1"/>
    </source>
</evidence>
<dbReference type="AlphaFoldDB" id="A0A0A9ESZ0"/>
<proteinExistence type="predicted"/>
<protein>
    <submittedName>
        <fullName evidence="1">Fad7</fullName>
    </submittedName>
</protein>
<dbReference type="EMBL" id="GBRH01194679">
    <property type="protein sequence ID" value="JAE03217.1"/>
    <property type="molecule type" value="Transcribed_RNA"/>
</dbReference>
<reference evidence="1" key="2">
    <citation type="journal article" date="2015" name="Data Brief">
        <title>Shoot transcriptome of the giant reed, Arundo donax.</title>
        <authorList>
            <person name="Barrero R.A."/>
            <person name="Guerrero F.D."/>
            <person name="Moolhuijzen P."/>
            <person name="Goolsby J.A."/>
            <person name="Tidwell J."/>
            <person name="Bellgard S.E."/>
            <person name="Bellgard M.I."/>
        </authorList>
    </citation>
    <scope>NUCLEOTIDE SEQUENCE</scope>
    <source>
        <tissue evidence="1">Shoot tissue taken approximately 20 cm above the soil surface</tissue>
    </source>
</reference>
<organism evidence="1">
    <name type="scientific">Arundo donax</name>
    <name type="common">Giant reed</name>
    <name type="synonym">Donax arundinaceus</name>
    <dbReference type="NCBI Taxonomy" id="35708"/>
    <lineage>
        <taxon>Eukaryota</taxon>
        <taxon>Viridiplantae</taxon>
        <taxon>Streptophyta</taxon>
        <taxon>Embryophyta</taxon>
        <taxon>Tracheophyta</taxon>
        <taxon>Spermatophyta</taxon>
        <taxon>Magnoliopsida</taxon>
        <taxon>Liliopsida</taxon>
        <taxon>Poales</taxon>
        <taxon>Poaceae</taxon>
        <taxon>PACMAD clade</taxon>
        <taxon>Arundinoideae</taxon>
        <taxon>Arundineae</taxon>
        <taxon>Arundo</taxon>
    </lineage>
</organism>